<feature type="compositionally biased region" description="Low complexity" evidence="1">
    <location>
        <begin position="288"/>
        <end position="312"/>
    </location>
</feature>
<keyword evidence="2" id="KW-0812">Transmembrane</keyword>
<organism evidence="3 4">
    <name type="scientific">Sanghuangporus baumii</name>
    <name type="common">Phellinus baumii</name>
    <dbReference type="NCBI Taxonomy" id="108892"/>
    <lineage>
        <taxon>Eukaryota</taxon>
        <taxon>Fungi</taxon>
        <taxon>Dikarya</taxon>
        <taxon>Basidiomycota</taxon>
        <taxon>Agaricomycotina</taxon>
        <taxon>Agaricomycetes</taxon>
        <taxon>Hymenochaetales</taxon>
        <taxon>Hymenochaetaceae</taxon>
        <taxon>Sanghuangporus</taxon>
    </lineage>
</organism>
<evidence type="ECO:0000313" key="4">
    <source>
        <dbReference type="Proteomes" id="UP000757232"/>
    </source>
</evidence>
<feature type="region of interest" description="Disordered" evidence="1">
    <location>
        <begin position="1"/>
        <end position="31"/>
    </location>
</feature>
<dbReference type="Proteomes" id="UP000757232">
    <property type="component" value="Unassembled WGS sequence"/>
</dbReference>
<dbReference type="AlphaFoldDB" id="A0A9Q5HTI7"/>
<protein>
    <submittedName>
        <fullName evidence="3">Uncharacterized protein</fullName>
    </submittedName>
</protein>
<keyword evidence="2" id="KW-1133">Transmembrane helix</keyword>
<keyword evidence="2" id="KW-0472">Membrane</keyword>
<sequence>MPPFYTHPHGRDDTTSDSSSTGPGQRISVDGGMESKRGIIAMILAIILFIVVLVIYQHLTTEMALREEERSTGTNRHRRGKSSPVDGRFIIQKISMLFRKCASLLRHLLSLLYRPSPPSPTSSHTSMEALLRVRPRRAPVRRPFLNLLCLQRRKESKSKKATRRVPRPLLLNTDIGCATYMPRSHIDEKTQEILRSPDAFAEFSDPVRNMNFVRQRDEFQRRRERDEIWYEEPSDSPDRPVVACVAPLAFRRKTREGSLLREVDDTNGDWAPPSPERVIYPSRQTRAPLTSARPSSLSSASSRESWDDSSTSYVPYSPHSPRCLTTIDEDMEPPTPRSFFEIDEDEKDELRKRRRTFSLKFPFSRSLSKRIEPPKDPDVFSIGSYSSSEE</sequence>
<feature type="compositionally biased region" description="Basic and acidic residues" evidence="1">
    <location>
        <begin position="369"/>
        <end position="378"/>
    </location>
</feature>
<comment type="caution">
    <text evidence="3">The sequence shown here is derived from an EMBL/GenBank/DDBJ whole genome shotgun (WGS) entry which is preliminary data.</text>
</comment>
<name>A0A9Q5HTI7_SANBA</name>
<dbReference type="OrthoDB" id="3268792at2759"/>
<evidence type="ECO:0000313" key="3">
    <source>
        <dbReference type="EMBL" id="OCB85721.1"/>
    </source>
</evidence>
<feature type="region of interest" description="Disordered" evidence="1">
    <location>
        <begin position="263"/>
        <end position="345"/>
    </location>
</feature>
<gene>
    <name evidence="3" type="ORF">A7U60_g7373</name>
</gene>
<feature type="transmembrane region" description="Helical" evidence="2">
    <location>
        <begin position="38"/>
        <end position="56"/>
    </location>
</feature>
<evidence type="ECO:0000256" key="2">
    <source>
        <dbReference type="SAM" id="Phobius"/>
    </source>
</evidence>
<feature type="region of interest" description="Disordered" evidence="1">
    <location>
        <begin position="368"/>
        <end position="390"/>
    </location>
</feature>
<evidence type="ECO:0000256" key="1">
    <source>
        <dbReference type="SAM" id="MobiDB-lite"/>
    </source>
</evidence>
<keyword evidence="4" id="KW-1185">Reference proteome</keyword>
<proteinExistence type="predicted"/>
<accession>A0A9Q5HTI7</accession>
<reference evidence="3" key="1">
    <citation type="submission" date="2016-06" db="EMBL/GenBank/DDBJ databases">
        <title>Draft Genome sequence of the fungus Inonotus baumii.</title>
        <authorList>
            <person name="Zhu H."/>
            <person name="Lin W."/>
        </authorList>
    </citation>
    <scope>NUCLEOTIDE SEQUENCE</scope>
    <source>
        <strain evidence="3">821</strain>
    </source>
</reference>
<dbReference type="EMBL" id="LNZH02000208">
    <property type="protein sequence ID" value="OCB85721.1"/>
    <property type="molecule type" value="Genomic_DNA"/>
</dbReference>